<name>A0ABS8DQU2_9GAMM</name>
<comment type="function">
    <text evidence="5">Catalyzes the oxidation of erythronate-4-phosphate to 3-hydroxy-2-oxo-4-phosphonooxybutanoate.</text>
</comment>
<gene>
    <name evidence="5 8" type="primary">pdxB</name>
    <name evidence="8" type="ORF">GEV37_06090</name>
</gene>
<keyword evidence="9" id="KW-1185">Reference proteome</keyword>
<reference evidence="8 9" key="1">
    <citation type="journal article" date="2021" name="Sci. Rep.">
        <title>Genome analysis of a halophilic bacterium Halomonas malpeensis YU-PRIM-29(T) reveals its exopolysaccharide and pigment producing capabilities.</title>
        <authorList>
            <person name="Athmika"/>
            <person name="Ghate S.D."/>
            <person name="Arun A.B."/>
            <person name="Rao S.S."/>
            <person name="Kumar S.T.A."/>
            <person name="Kandiyil M.K."/>
            <person name="Saptami K."/>
            <person name="Rekha P.D."/>
        </authorList>
    </citation>
    <scope>NUCLEOTIDE SEQUENCE [LARGE SCALE GENOMIC DNA]</scope>
    <source>
        <strain evidence="9">prim 29</strain>
    </source>
</reference>
<feature type="binding site" evidence="5">
    <location>
        <position position="66"/>
    </location>
    <ligand>
        <name>substrate</name>
    </ligand>
</feature>
<dbReference type="Proteomes" id="UP001319882">
    <property type="component" value="Unassembled WGS sequence"/>
</dbReference>
<dbReference type="NCBIfam" id="NF001309">
    <property type="entry name" value="PRK00257.1"/>
    <property type="match status" value="1"/>
</dbReference>
<dbReference type="InterPro" id="IPR006140">
    <property type="entry name" value="D-isomer_DH_NAD-bd"/>
</dbReference>
<feature type="binding site" evidence="5">
    <location>
        <position position="257"/>
    </location>
    <ligand>
        <name>NAD(+)</name>
        <dbReference type="ChEBI" id="CHEBI:57540"/>
    </ligand>
</feature>
<evidence type="ECO:0000256" key="4">
    <source>
        <dbReference type="ARBA" id="ARBA00023096"/>
    </source>
</evidence>
<feature type="active site" description="Proton donor" evidence="5">
    <location>
        <position position="254"/>
    </location>
</feature>
<comment type="caution">
    <text evidence="8">The sequence shown here is derived from an EMBL/GenBank/DDBJ whole genome shotgun (WGS) entry which is preliminary data.</text>
</comment>
<keyword evidence="1 5" id="KW-0963">Cytoplasm</keyword>
<comment type="subunit">
    <text evidence="5">Homodimer.</text>
</comment>
<dbReference type="SUPFAM" id="SSF51735">
    <property type="entry name" value="NAD(P)-binding Rossmann-fold domains"/>
    <property type="match status" value="1"/>
</dbReference>
<sequence length="381" mass="40727">MKLVIDANIPAADDCFAHLGHIIRLPGREITGQDVRDADALIVRSITRVDEALLAGSRVRFVGSCTIGVDHVDTHWLAEQGIGFASAPGCNAEAVVDYVLSSLATLGERQEWSLFERRIGVVGAGNVGARLVARLQAMGIATQVCDPPRAEREGQAGFVDLDTLIATCDVICLHVPLVRDGAHATRHLLDEARIAALSLGSVLINAGRGDCVDGAALERRLGSAGDITAVLDVWKSEPEIDAALRDQVALATPHIAGHSLDGKLRGTFMIQEALMAAEGEPARLAFADICPPPALAALELRQALAFDQALALCIRAVYDVRRDHEALARAIEGQGMAQGFDACRTHYPLRREFATLEVRLAGEAVTLETMLRGAGFRTLRC</sequence>
<dbReference type="Gene3D" id="3.30.1370.170">
    <property type="match status" value="1"/>
</dbReference>
<comment type="caution">
    <text evidence="5">Lacks conserved residue(s) required for the propagation of feature annotation.</text>
</comment>
<dbReference type="EMBL" id="WHVL01000002">
    <property type="protein sequence ID" value="MCB8888682.1"/>
    <property type="molecule type" value="Genomic_DNA"/>
</dbReference>
<dbReference type="CDD" id="cd12158">
    <property type="entry name" value="ErythrP_dh"/>
    <property type="match status" value="1"/>
</dbReference>
<evidence type="ECO:0000256" key="2">
    <source>
        <dbReference type="ARBA" id="ARBA00023002"/>
    </source>
</evidence>
<dbReference type="EC" id="1.1.1.290" evidence="5"/>
<feature type="binding site" evidence="5">
    <location>
        <position position="146"/>
    </location>
    <ligand>
        <name>NAD(+)</name>
        <dbReference type="ChEBI" id="CHEBI:57540"/>
    </ligand>
</feature>
<evidence type="ECO:0000256" key="5">
    <source>
        <dbReference type="HAMAP-Rule" id="MF_01825"/>
    </source>
</evidence>
<dbReference type="Pfam" id="PF00389">
    <property type="entry name" value="2-Hacid_dh"/>
    <property type="match status" value="1"/>
</dbReference>
<dbReference type="HAMAP" id="MF_01825">
    <property type="entry name" value="PdxB"/>
    <property type="match status" value="1"/>
</dbReference>
<dbReference type="InterPro" id="IPR038251">
    <property type="entry name" value="PdxB_dimer_sf"/>
</dbReference>
<feature type="domain" description="D-isomer specific 2-hydroxyacid dehydrogenase catalytic" evidence="6">
    <location>
        <begin position="28"/>
        <end position="370"/>
    </location>
</feature>
<keyword evidence="4 5" id="KW-0664">Pyridoxine biosynthesis</keyword>
<dbReference type="InterPro" id="IPR036291">
    <property type="entry name" value="NAD(P)-bd_dom_sf"/>
</dbReference>
<keyword evidence="3 5" id="KW-0520">NAD</keyword>
<evidence type="ECO:0000313" key="9">
    <source>
        <dbReference type="Proteomes" id="UP001319882"/>
    </source>
</evidence>
<evidence type="ECO:0000259" key="6">
    <source>
        <dbReference type="Pfam" id="PF00389"/>
    </source>
</evidence>
<feature type="active site" evidence="5">
    <location>
        <position position="237"/>
    </location>
</feature>
<comment type="catalytic activity">
    <reaction evidence="5">
        <text>4-phospho-D-erythronate + NAD(+) = (R)-3-hydroxy-2-oxo-4-phosphooxybutanoate + NADH + H(+)</text>
        <dbReference type="Rhea" id="RHEA:18829"/>
        <dbReference type="ChEBI" id="CHEBI:15378"/>
        <dbReference type="ChEBI" id="CHEBI:57540"/>
        <dbReference type="ChEBI" id="CHEBI:57945"/>
        <dbReference type="ChEBI" id="CHEBI:58538"/>
        <dbReference type="ChEBI" id="CHEBI:58766"/>
        <dbReference type="EC" id="1.1.1.290"/>
    </reaction>
</comment>
<proteinExistence type="inferred from homology"/>
<dbReference type="PANTHER" id="PTHR42938">
    <property type="entry name" value="FORMATE DEHYDROGENASE 1"/>
    <property type="match status" value="1"/>
</dbReference>
<comment type="similarity">
    <text evidence="5">Belongs to the D-isomer specific 2-hydroxyacid dehydrogenase family. PdxB subfamily.</text>
</comment>
<evidence type="ECO:0000313" key="8">
    <source>
        <dbReference type="EMBL" id="MCB8888682.1"/>
    </source>
</evidence>
<dbReference type="SUPFAM" id="SSF52283">
    <property type="entry name" value="Formate/glycerate dehydrogenase catalytic domain-like"/>
    <property type="match status" value="1"/>
</dbReference>
<feature type="binding site" evidence="5">
    <location>
        <position position="232"/>
    </location>
    <ligand>
        <name>NAD(+)</name>
        <dbReference type="ChEBI" id="CHEBI:57540"/>
    </ligand>
</feature>
<dbReference type="InterPro" id="IPR006139">
    <property type="entry name" value="D-isomer_2_OHA_DH_cat_dom"/>
</dbReference>
<evidence type="ECO:0000256" key="3">
    <source>
        <dbReference type="ARBA" id="ARBA00023027"/>
    </source>
</evidence>
<comment type="pathway">
    <text evidence="5">Cofactor biosynthesis; pyridoxine 5'-phosphate biosynthesis; pyridoxine 5'-phosphate from D-erythrose 4-phosphate: step 2/5.</text>
</comment>
<keyword evidence="2 5" id="KW-0560">Oxidoreductase</keyword>
<feature type="domain" description="D-isomer specific 2-hydroxyacid dehydrogenase NAD-binding" evidence="7">
    <location>
        <begin position="111"/>
        <end position="256"/>
    </location>
</feature>
<dbReference type="RefSeq" id="WP_227389352.1">
    <property type="nucleotide sequence ID" value="NZ_JBHSCJ010000010.1"/>
</dbReference>
<evidence type="ECO:0000259" key="7">
    <source>
        <dbReference type="Pfam" id="PF02826"/>
    </source>
</evidence>
<protein>
    <recommendedName>
        <fullName evidence="5">Erythronate-4-phosphate dehydrogenase</fullName>
        <ecNumber evidence="5">1.1.1.290</ecNumber>
    </recommendedName>
</protein>
<evidence type="ECO:0000256" key="1">
    <source>
        <dbReference type="ARBA" id="ARBA00022490"/>
    </source>
</evidence>
<dbReference type="Pfam" id="PF02826">
    <property type="entry name" value="2-Hacid_dh_C"/>
    <property type="match status" value="1"/>
</dbReference>
<dbReference type="InterPro" id="IPR020921">
    <property type="entry name" value="Erythronate-4-P_DHase"/>
</dbReference>
<dbReference type="Gene3D" id="3.40.50.720">
    <property type="entry name" value="NAD(P)-binding Rossmann-like Domain"/>
    <property type="match status" value="2"/>
</dbReference>
<dbReference type="PROSITE" id="PS00065">
    <property type="entry name" value="D_2_HYDROXYACID_DH_1"/>
    <property type="match status" value="1"/>
</dbReference>
<dbReference type="PANTHER" id="PTHR42938:SF9">
    <property type="entry name" value="FORMATE DEHYDROGENASE 1"/>
    <property type="match status" value="1"/>
</dbReference>
<feature type="binding site" evidence="5">
    <location>
        <position position="45"/>
    </location>
    <ligand>
        <name>substrate</name>
    </ligand>
</feature>
<organism evidence="8 9">
    <name type="scientific">Vreelandella malpeensis</name>
    <dbReference type="NCBI Taxonomy" id="1172368"/>
    <lineage>
        <taxon>Bacteria</taxon>
        <taxon>Pseudomonadati</taxon>
        <taxon>Pseudomonadota</taxon>
        <taxon>Gammaproteobacteria</taxon>
        <taxon>Oceanospirillales</taxon>
        <taxon>Halomonadaceae</taxon>
        <taxon>Vreelandella</taxon>
    </lineage>
</organism>
<feature type="active site" evidence="5">
    <location>
        <position position="208"/>
    </location>
</feature>
<accession>A0ABS8DQU2</accession>
<comment type="subcellular location">
    <subcellularLocation>
        <location evidence="5">Cytoplasm</location>
    </subcellularLocation>
</comment>
<dbReference type="InterPro" id="IPR029752">
    <property type="entry name" value="D-isomer_DH_CS1"/>
</dbReference>